<evidence type="ECO:0000313" key="1">
    <source>
        <dbReference type="EMBL" id="GGP13022.1"/>
    </source>
</evidence>
<reference evidence="1" key="2">
    <citation type="submission" date="2020-09" db="EMBL/GenBank/DDBJ databases">
        <authorList>
            <person name="Sun Q."/>
            <person name="Zhou Y."/>
        </authorList>
    </citation>
    <scope>NUCLEOTIDE SEQUENCE</scope>
    <source>
        <strain evidence="1">CGMCC 4.7430</strain>
    </source>
</reference>
<gene>
    <name evidence="1" type="ORF">GCM10012278_63140</name>
</gene>
<dbReference type="RefSeq" id="WP_189142386.1">
    <property type="nucleotide sequence ID" value="NZ_BMNK01000013.1"/>
</dbReference>
<dbReference type="AlphaFoldDB" id="A0A918E7L4"/>
<reference evidence="1" key="1">
    <citation type="journal article" date="2014" name="Int. J. Syst. Evol. Microbiol.">
        <title>Complete genome sequence of Corynebacterium casei LMG S-19264T (=DSM 44701T), isolated from a smear-ripened cheese.</title>
        <authorList>
            <consortium name="US DOE Joint Genome Institute (JGI-PGF)"/>
            <person name="Walter F."/>
            <person name="Albersmeier A."/>
            <person name="Kalinowski J."/>
            <person name="Ruckert C."/>
        </authorList>
    </citation>
    <scope>NUCLEOTIDE SEQUENCE</scope>
    <source>
        <strain evidence="1">CGMCC 4.7430</strain>
    </source>
</reference>
<accession>A0A918E7L4</accession>
<name>A0A918E7L4_9ACTN</name>
<protein>
    <submittedName>
        <fullName evidence="1">Uncharacterized protein</fullName>
    </submittedName>
</protein>
<proteinExistence type="predicted"/>
<comment type="caution">
    <text evidence="1">The sequence shown here is derived from an EMBL/GenBank/DDBJ whole genome shotgun (WGS) entry which is preliminary data.</text>
</comment>
<sequence length="249" mass="28268">MTTPAQHRLDTALADLKATFRGMTAHPDENHCECHRRNGQGLALLRAPDTWLQPDLLLRMWWSPDWDDHPAVLRRILPQLTYSLVKGWIEPIIGMEAVGHSLAFGDWQHWPAEQAAAVREFLDSWWAYSLTTPEVAVPAYDVLTLCAEASGTLTPWLDVWASLSDPVADQRLAETVAYWGPDLLGDELPWLTHKDERAQCAELNAWLARHAPTRLRAAGAPEQSLHWVRLLGLPKPARWDDPYWDDYGC</sequence>
<organism evidence="1 2">
    <name type="scientific">Nonomuraea glycinis</name>
    <dbReference type="NCBI Taxonomy" id="2047744"/>
    <lineage>
        <taxon>Bacteria</taxon>
        <taxon>Bacillati</taxon>
        <taxon>Actinomycetota</taxon>
        <taxon>Actinomycetes</taxon>
        <taxon>Streptosporangiales</taxon>
        <taxon>Streptosporangiaceae</taxon>
        <taxon>Nonomuraea</taxon>
    </lineage>
</organism>
<keyword evidence="2" id="KW-1185">Reference proteome</keyword>
<dbReference type="EMBL" id="BMNK01000013">
    <property type="protein sequence ID" value="GGP13022.1"/>
    <property type="molecule type" value="Genomic_DNA"/>
</dbReference>
<evidence type="ECO:0000313" key="2">
    <source>
        <dbReference type="Proteomes" id="UP000660745"/>
    </source>
</evidence>
<dbReference type="Proteomes" id="UP000660745">
    <property type="component" value="Unassembled WGS sequence"/>
</dbReference>